<evidence type="ECO:0000313" key="7">
    <source>
        <dbReference type="Proteomes" id="UP000664405"/>
    </source>
</evidence>
<dbReference type="AlphaFoldDB" id="A0A8I1SI01"/>
<keyword evidence="3" id="KW-0804">Transcription</keyword>
<dbReference type="InterPro" id="IPR000524">
    <property type="entry name" value="Tscrpt_reg_HTH_GntR"/>
</dbReference>
<sequence>MDPNIIAQTLENEIQSGHLGPGTILKQEELAARFGVSRQPVRHALERLRTSGLLEKRPDRSLAVVGLRAKDVRELSQIRIALEQNALMLSAPNLTASNLRKARRLNEDLFEEEDPETLADLDRDFHQTLYGGCGNERLLKMIADLRNEARRAYALQPIGSQPRRIFYEEHNRILSALAADDIAAACDVLSTHIGITAGTLIPIDGTSGQNPHPTSDRTPS</sequence>
<comment type="caution">
    <text evidence="6">The sequence shown here is derived from an EMBL/GenBank/DDBJ whole genome shotgun (WGS) entry which is preliminary data.</text>
</comment>
<dbReference type="InterPro" id="IPR008920">
    <property type="entry name" value="TF_FadR/GntR_C"/>
</dbReference>
<evidence type="ECO:0000313" key="6">
    <source>
        <dbReference type="EMBL" id="MBN8195145.1"/>
    </source>
</evidence>
<feature type="compositionally biased region" description="Polar residues" evidence="4">
    <location>
        <begin position="206"/>
        <end position="220"/>
    </location>
</feature>
<accession>A0A8I1SI01</accession>
<dbReference type="InterPro" id="IPR011711">
    <property type="entry name" value="GntR_C"/>
</dbReference>
<evidence type="ECO:0000256" key="1">
    <source>
        <dbReference type="ARBA" id="ARBA00023015"/>
    </source>
</evidence>
<dbReference type="GO" id="GO:0003677">
    <property type="term" value="F:DNA binding"/>
    <property type="evidence" value="ECO:0007669"/>
    <property type="project" value="UniProtKB-KW"/>
</dbReference>
<reference evidence="6" key="1">
    <citation type="submission" date="2020-12" db="EMBL/GenBank/DDBJ databases">
        <title>Oil enriched cultivation method for isolating marine PHA-producing bacteria.</title>
        <authorList>
            <person name="Zheng W."/>
            <person name="Yu S."/>
            <person name="Huang Y."/>
        </authorList>
    </citation>
    <scope>NUCLEOTIDE SEQUENCE</scope>
    <source>
        <strain evidence="6">SY-2-3</strain>
    </source>
</reference>
<dbReference type="GO" id="GO:0003700">
    <property type="term" value="F:DNA-binding transcription factor activity"/>
    <property type="evidence" value="ECO:0007669"/>
    <property type="project" value="InterPro"/>
</dbReference>
<dbReference type="Gene3D" id="1.20.120.530">
    <property type="entry name" value="GntR ligand-binding domain-like"/>
    <property type="match status" value="1"/>
</dbReference>
<feature type="region of interest" description="Disordered" evidence="4">
    <location>
        <begin position="201"/>
        <end position="220"/>
    </location>
</feature>
<dbReference type="InterPro" id="IPR036388">
    <property type="entry name" value="WH-like_DNA-bd_sf"/>
</dbReference>
<dbReference type="SMART" id="SM00345">
    <property type="entry name" value="HTH_GNTR"/>
    <property type="match status" value="1"/>
</dbReference>
<dbReference type="PANTHER" id="PTHR43537:SF49">
    <property type="entry name" value="TRANSCRIPTIONAL REGULATORY PROTEIN"/>
    <property type="match status" value="1"/>
</dbReference>
<dbReference type="InterPro" id="IPR036390">
    <property type="entry name" value="WH_DNA-bd_sf"/>
</dbReference>
<evidence type="ECO:0000256" key="4">
    <source>
        <dbReference type="SAM" id="MobiDB-lite"/>
    </source>
</evidence>
<dbReference type="Gene3D" id="1.10.10.10">
    <property type="entry name" value="Winged helix-like DNA-binding domain superfamily/Winged helix DNA-binding domain"/>
    <property type="match status" value="1"/>
</dbReference>
<protein>
    <submittedName>
        <fullName evidence="6">GntR family transcriptional regulator</fullName>
    </submittedName>
</protein>
<dbReference type="SUPFAM" id="SSF48008">
    <property type="entry name" value="GntR ligand-binding domain-like"/>
    <property type="match status" value="1"/>
</dbReference>
<dbReference type="Proteomes" id="UP000664405">
    <property type="component" value="Unassembled WGS sequence"/>
</dbReference>
<organism evidence="6 7">
    <name type="scientific">Thalassospira povalilytica</name>
    <dbReference type="NCBI Taxonomy" id="732237"/>
    <lineage>
        <taxon>Bacteria</taxon>
        <taxon>Pseudomonadati</taxon>
        <taxon>Pseudomonadota</taxon>
        <taxon>Alphaproteobacteria</taxon>
        <taxon>Rhodospirillales</taxon>
        <taxon>Thalassospiraceae</taxon>
        <taxon>Thalassospira</taxon>
    </lineage>
</organism>
<dbReference type="SMART" id="SM00895">
    <property type="entry name" value="FCD"/>
    <property type="match status" value="1"/>
</dbReference>
<dbReference type="Pfam" id="PF07729">
    <property type="entry name" value="FCD"/>
    <property type="match status" value="1"/>
</dbReference>
<name>A0A8I1SI01_9PROT</name>
<dbReference type="EMBL" id="JAEKJW010000001">
    <property type="protein sequence ID" value="MBN8195145.1"/>
    <property type="molecule type" value="Genomic_DNA"/>
</dbReference>
<keyword evidence="1" id="KW-0805">Transcription regulation</keyword>
<dbReference type="SUPFAM" id="SSF46785">
    <property type="entry name" value="Winged helix' DNA-binding domain"/>
    <property type="match status" value="1"/>
</dbReference>
<gene>
    <name evidence="6" type="ORF">JF547_01325</name>
</gene>
<evidence type="ECO:0000259" key="5">
    <source>
        <dbReference type="PROSITE" id="PS50949"/>
    </source>
</evidence>
<dbReference type="PANTHER" id="PTHR43537">
    <property type="entry name" value="TRANSCRIPTIONAL REGULATOR, GNTR FAMILY"/>
    <property type="match status" value="1"/>
</dbReference>
<evidence type="ECO:0000256" key="2">
    <source>
        <dbReference type="ARBA" id="ARBA00023125"/>
    </source>
</evidence>
<dbReference type="PRINTS" id="PR00035">
    <property type="entry name" value="HTHGNTR"/>
</dbReference>
<evidence type="ECO:0000256" key="3">
    <source>
        <dbReference type="ARBA" id="ARBA00023163"/>
    </source>
</evidence>
<proteinExistence type="predicted"/>
<feature type="domain" description="HTH gntR-type" evidence="5">
    <location>
        <begin position="1"/>
        <end position="67"/>
    </location>
</feature>
<dbReference type="Pfam" id="PF00392">
    <property type="entry name" value="GntR"/>
    <property type="match status" value="1"/>
</dbReference>
<dbReference type="CDD" id="cd07377">
    <property type="entry name" value="WHTH_GntR"/>
    <property type="match status" value="1"/>
</dbReference>
<dbReference type="PROSITE" id="PS50949">
    <property type="entry name" value="HTH_GNTR"/>
    <property type="match status" value="1"/>
</dbReference>
<keyword evidence="2" id="KW-0238">DNA-binding</keyword>
<dbReference type="RefSeq" id="WP_206926414.1">
    <property type="nucleotide sequence ID" value="NZ_JAEKJW010000001.1"/>
</dbReference>